<evidence type="ECO:0000256" key="8">
    <source>
        <dbReference type="RuleBase" id="RU363032"/>
    </source>
</evidence>
<keyword evidence="5 8" id="KW-0812">Transmembrane</keyword>
<keyword evidence="3" id="KW-1003">Cell membrane</keyword>
<reference evidence="12 13" key="1">
    <citation type="submission" date="2013-08" db="EMBL/GenBank/DDBJ databases">
        <authorList>
            <person name="Durkin A.S."/>
            <person name="Haft D.R."/>
            <person name="McCorrison J."/>
            <person name="Torralba M."/>
            <person name="Gillis M."/>
            <person name="Haft D.H."/>
            <person name="Methe B."/>
            <person name="Sutton G."/>
            <person name="Nelson K.E."/>
        </authorList>
    </citation>
    <scope>NUCLEOTIDE SEQUENCE [LARGE SCALE GENOMIC DNA]</scope>
    <source>
        <strain evidence="11 13">ATCC 35536</strain>
        <strain evidence="10 12">VPI DR56BR1116</strain>
    </source>
</reference>
<comment type="subcellular location">
    <subcellularLocation>
        <location evidence="1">Cell inner membrane</location>
        <topology evidence="1">Multi-pass membrane protein</topology>
    </subcellularLocation>
    <subcellularLocation>
        <location evidence="8">Cell membrane</location>
        <topology evidence="8">Multi-pass membrane protein</topology>
    </subcellularLocation>
</comment>
<evidence type="ECO:0000256" key="2">
    <source>
        <dbReference type="ARBA" id="ARBA00022448"/>
    </source>
</evidence>
<feature type="transmembrane region" description="Helical" evidence="8">
    <location>
        <begin position="525"/>
        <end position="548"/>
    </location>
</feature>
<dbReference type="eggNOG" id="COG1178">
    <property type="taxonomic scope" value="Bacteria"/>
</dbReference>
<accession>U1FP27</accession>
<evidence type="ECO:0000313" key="13">
    <source>
        <dbReference type="Proteomes" id="UP000016646"/>
    </source>
</evidence>
<feature type="transmembrane region" description="Helical" evidence="8">
    <location>
        <begin position="104"/>
        <end position="128"/>
    </location>
</feature>
<feature type="transmembrane region" description="Helical" evidence="8">
    <location>
        <begin position="301"/>
        <end position="326"/>
    </location>
</feature>
<dbReference type="STRING" id="1125725.HMPREF1325_1895"/>
<dbReference type="GO" id="GO:0005886">
    <property type="term" value="C:plasma membrane"/>
    <property type="evidence" value="ECO:0007669"/>
    <property type="project" value="UniProtKB-SubCell"/>
</dbReference>
<evidence type="ECO:0000256" key="3">
    <source>
        <dbReference type="ARBA" id="ARBA00022475"/>
    </source>
</evidence>
<evidence type="ECO:0000313" key="11">
    <source>
        <dbReference type="EMBL" id="ERK04706.1"/>
    </source>
</evidence>
<dbReference type="Pfam" id="PF00528">
    <property type="entry name" value="BPD_transp_1"/>
    <property type="match status" value="2"/>
</dbReference>
<evidence type="ECO:0000259" key="9">
    <source>
        <dbReference type="PROSITE" id="PS50928"/>
    </source>
</evidence>
<dbReference type="PANTHER" id="PTHR43357">
    <property type="entry name" value="INNER MEMBRANE ABC TRANSPORTER PERMEASE PROTEIN YDCV"/>
    <property type="match status" value="1"/>
</dbReference>
<sequence>MNRYKTFAERIKNIDIWTFVSIGLLLLFGLFLCYPLLKIVRQAFFSSEGNFTFANFLQFFSQKYYFATLVNSFKVGIFVTFFSLLIGIPLAYFYCFFPLQGKKILYILCILCSMSAPFIGAYSWILLLGRNGMITKLFSAFGMTLGSIYGFHGIVLVQSLKLFPLVFIYMIGAFKNIDNSLLEASENLGISGIRCFFNLTLMLTMPTILAASLLVFMRSFSDFGVPLLIGEGYRTFTVEIYNQYLNEMGGNNNFAAAISVIAILITAAVFLFQKTIARKFGFTINSMHSIVAKKTVCSVNVFAHIFSYAVVALAFLPQIYVIAASFRNMKNQVMLPGYSLNNYKGAVSKGAFRYMGNTLKVGGLALFLILLFAILIAYLVVRRKRTVNNMIDTLSMIPYIIPGSVVGIAMIMAFNTKPIILTGTVTIMIVSVVIRRMPYTIRSSVAILQQIPMSIEEASINLGASKMKTFWGITVPMMSGGVISGAIMSWVAIITELSSAIILYSNKTMTLTLAVYTNIVRGTEGIATAYATMLMLLTMISIAVYMFVSKDGEISV</sequence>
<comment type="caution">
    <text evidence="10">The sequence shown here is derived from an EMBL/GenBank/DDBJ whole genome shotgun (WGS) entry which is preliminary data.</text>
</comment>
<dbReference type="Proteomes" id="UP000016646">
    <property type="component" value="Unassembled WGS sequence"/>
</dbReference>
<dbReference type="GO" id="GO:0055085">
    <property type="term" value="P:transmembrane transport"/>
    <property type="evidence" value="ECO:0007669"/>
    <property type="project" value="InterPro"/>
</dbReference>
<evidence type="ECO:0000256" key="6">
    <source>
        <dbReference type="ARBA" id="ARBA00022989"/>
    </source>
</evidence>
<dbReference type="EMBL" id="AUZJ01000014">
    <property type="protein sequence ID" value="ERF61231.1"/>
    <property type="molecule type" value="Genomic_DNA"/>
</dbReference>
<feature type="transmembrane region" description="Helical" evidence="8">
    <location>
        <begin position="148"/>
        <end position="174"/>
    </location>
</feature>
<keyword evidence="2 8" id="KW-0813">Transport</keyword>
<gene>
    <name evidence="11" type="ORF">HMPREF0860_1273</name>
    <name evidence="10" type="ORF">HMPREF1325_1895</name>
</gene>
<evidence type="ECO:0000256" key="7">
    <source>
        <dbReference type="ARBA" id="ARBA00023136"/>
    </source>
</evidence>
<feature type="transmembrane region" description="Helical" evidence="8">
    <location>
        <begin position="418"/>
        <end position="434"/>
    </location>
</feature>
<dbReference type="PANTHER" id="PTHR43357:SF3">
    <property type="entry name" value="FE(3+)-TRANSPORT SYSTEM PERMEASE PROTEIN FBPB 2"/>
    <property type="match status" value="1"/>
</dbReference>
<dbReference type="Proteomes" id="UP000016412">
    <property type="component" value="Unassembled WGS sequence"/>
</dbReference>
<evidence type="ECO:0000256" key="1">
    <source>
        <dbReference type="ARBA" id="ARBA00004429"/>
    </source>
</evidence>
<feature type="transmembrane region" description="Helical" evidence="8">
    <location>
        <begin position="75"/>
        <end position="97"/>
    </location>
</feature>
<keyword evidence="4" id="KW-0997">Cell inner membrane</keyword>
<feature type="domain" description="ABC transmembrane type-1" evidence="9">
    <location>
        <begin position="69"/>
        <end position="273"/>
    </location>
</feature>
<evidence type="ECO:0000256" key="4">
    <source>
        <dbReference type="ARBA" id="ARBA00022519"/>
    </source>
</evidence>
<feature type="transmembrane region" description="Helical" evidence="8">
    <location>
        <begin position="393"/>
        <end position="412"/>
    </location>
</feature>
<protein>
    <submittedName>
        <fullName evidence="10">ABC transporter, permease protein</fullName>
    </submittedName>
</protein>
<name>U1FP27_TRESO</name>
<keyword evidence="7 8" id="KW-0472">Membrane</keyword>
<dbReference type="PATRIC" id="fig|1125725.3.peg.708"/>
<comment type="similarity">
    <text evidence="8">Belongs to the binding-protein-dependent transport system permease family.</text>
</comment>
<feature type="transmembrane region" description="Helical" evidence="8">
    <location>
        <begin position="195"/>
        <end position="217"/>
    </location>
</feature>
<keyword evidence="13" id="KW-1185">Reference proteome</keyword>
<dbReference type="Gene3D" id="1.10.3720.10">
    <property type="entry name" value="MetI-like"/>
    <property type="match status" value="2"/>
</dbReference>
<dbReference type="AlphaFoldDB" id="U1FP27"/>
<proteinExistence type="inferred from homology"/>
<dbReference type="InterPro" id="IPR000515">
    <property type="entry name" value="MetI-like"/>
</dbReference>
<dbReference type="CDD" id="cd06261">
    <property type="entry name" value="TM_PBP2"/>
    <property type="match status" value="2"/>
</dbReference>
<feature type="transmembrane region" description="Helical" evidence="8">
    <location>
        <begin position="254"/>
        <end position="272"/>
    </location>
</feature>
<dbReference type="OrthoDB" id="57323at2"/>
<feature type="transmembrane region" description="Helical" evidence="8">
    <location>
        <begin position="16"/>
        <end position="37"/>
    </location>
</feature>
<dbReference type="PROSITE" id="PS50928">
    <property type="entry name" value="ABC_TM1"/>
    <property type="match status" value="2"/>
</dbReference>
<feature type="domain" description="ABC transmembrane type-1" evidence="9">
    <location>
        <begin position="355"/>
        <end position="545"/>
    </location>
</feature>
<keyword evidence="6 8" id="KW-1133">Transmembrane helix</keyword>
<dbReference type="SUPFAM" id="SSF161098">
    <property type="entry name" value="MetI-like"/>
    <property type="match status" value="2"/>
</dbReference>
<evidence type="ECO:0000313" key="12">
    <source>
        <dbReference type="Proteomes" id="UP000016412"/>
    </source>
</evidence>
<evidence type="ECO:0000313" key="10">
    <source>
        <dbReference type="EMBL" id="ERF61231.1"/>
    </source>
</evidence>
<dbReference type="EMBL" id="AVQI01000016">
    <property type="protein sequence ID" value="ERK04706.1"/>
    <property type="molecule type" value="Genomic_DNA"/>
</dbReference>
<organism evidence="10 12">
    <name type="scientific">Treponema socranskii subsp. socranskii VPI DR56BR1116 = ATCC 35536</name>
    <dbReference type="NCBI Taxonomy" id="1125725"/>
    <lineage>
        <taxon>Bacteria</taxon>
        <taxon>Pseudomonadati</taxon>
        <taxon>Spirochaetota</taxon>
        <taxon>Spirochaetia</taxon>
        <taxon>Spirochaetales</taxon>
        <taxon>Treponemataceae</taxon>
        <taxon>Treponema</taxon>
    </lineage>
</organism>
<dbReference type="RefSeq" id="WP_021329775.1">
    <property type="nucleotide sequence ID" value="NZ_AUZJ01000014.1"/>
</dbReference>
<evidence type="ECO:0000256" key="5">
    <source>
        <dbReference type="ARBA" id="ARBA00022692"/>
    </source>
</evidence>
<dbReference type="InterPro" id="IPR035906">
    <property type="entry name" value="MetI-like_sf"/>
</dbReference>
<feature type="transmembrane region" description="Helical" evidence="8">
    <location>
        <begin position="361"/>
        <end position="381"/>
    </location>
</feature>